<keyword evidence="3" id="KW-1185">Reference proteome</keyword>
<evidence type="ECO:0000256" key="1">
    <source>
        <dbReference type="SAM" id="MobiDB-lite"/>
    </source>
</evidence>
<evidence type="ECO:0008006" key="4">
    <source>
        <dbReference type="Google" id="ProtNLM"/>
    </source>
</evidence>
<proteinExistence type="predicted"/>
<evidence type="ECO:0000313" key="2">
    <source>
        <dbReference type="EMBL" id="KAF4451723.1"/>
    </source>
</evidence>
<name>A0A8H4KM41_9HYPO</name>
<feature type="region of interest" description="Disordered" evidence="1">
    <location>
        <begin position="383"/>
        <end position="416"/>
    </location>
</feature>
<sequence length="416" mass="48170">MAETHPSTPAASKSDTAAESIQRGPLNLLPAEQQWDRKSLPLKIEKLESKRAELRMKLNLATWTSEYDKEAKTWVDKFIDGRKDWGYDQCLQIVQLREEKACVDFLLGRRQWNPETQNDEAPDFKLRTHKDLQSVFALAMKKAYWSPPKFTNFRWDPVIHKWQCPSSAPPAELFPWSQSRFVDDIFGTSPTAHLFGPENGLFLECKIRRALDKGLVAIVPDIDVHGEEKEVQRRIDRWENQTVKDYKCVVTNPAGAEANKTIFWREAEGLGCLAELDGRKLVFPNDFRPRPRYIWWTYLNMVLRVAWKAQSCHDGIDLQDVQRCVRYWGGRGKYVRRHQLQGFVNTFGSVVEGLMDQAADEDETEEPGLELLAALVQGAIQESMKGDEEWEEDDGCEEEEEHDDNGYNEEEEDDEW</sequence>
<dbReference type="Proteomes" id="UP000605986">
    <property type="component" value="Unassembled WGS sequence"/>
</dbReference>
<evidence type="ECO:0000313" key="3">
    <source>
        <dbReference type="Proteomes" id="UP000605986"/>
    </source>
</evidence>
<dbReference type="EMBL" id="JAADJG010000212">
    <property type="protein sequence ID" value="KAF4451723.1"/>
    <property type="molecule type" value="Genomic_DNA"/>
</dbReference>
<organism evidence="2 3">
    <name type="scientific">Fusarium austroafricanum</name>
    <dbReference type="NCBI Taxonomy" id="2364996"/>
    <lineage>
        <taxon>Eukaryota</taxon>
        <taxon>Fungi</taxon>
        <taxon>Dikarya</taxon>
        <taxon>Ascomycota</taxon>
        <taxon>Pezizomycotina</taxon>
        <taxon>Sordariomycetes</taxon>
        <taxon>Hypocreomycetidae</taxon>
        <taxon>Hypocreales</taxon>
        <taxon>Nectriaceae</taxon>
        <taxon>Fusarium</taxon>
        <taxon>Fusarium concolor species complex</taxon>
    </lineage>
</organism>
<gene>
    <name evidence="2" type="ORF">F53441_5402</name>
</gene>
<feature type="compositionally biased region" description="Polar residues" evidence="1">
    <location>
        <begin position="1"/>
        <end position="19"/>
    </location>
</feature>
<feature type="compositionally biased region" description="Acidic residues" evidence="1">
    <location>
        <begin position="388"/>
        <end position="416"/>
    </location>
</feature>
<dbReference type="OrthoDB" id="5386595at2759"/>
<protein>
    <recommendedName>
        <fullName evidence="4">HNH nuclease domain-containing protein</fullName>
    </recommendedName>
</protein>
<feature type="region of interest" description="Disordered" evidence="1">
    <location>
        <begin position="1"/>
        <end position="28"/>
    </location>
</feature>
<accession>A0A8H4KM41</accession>
<dbReference type="AlphaFoldDB" id="A0A8H4KM41"/>
<comment type="caution">
    <text evidence="2">The sequence shown here is derived from an EMBL/GenBank/DDBJ whole genome shotgun (WGS) entry which is preliminary data.</text>
</comment>
<reference evidence="2" key="1">
    <citation type="submission" date="2020-01" db="EMBL/GenBank/DDBJ databases">
        <title>Identification and distribution of gene clusters putatively required for synthesis of sphingolipid metabolism inhibitors in phylogenetically diverse species of the filamentous fungus Fusarium.</title>
        <authorList>
            <person name="Kim H.-S."/>
            <person name="Busman M."/>
            <person name="Brown D.W."/>
            <person name="Divon H."/>
            <person name="Uhlig S."/>
            <person name="Proctor R.H."/>
        </authorList>
    </citation>
    <scope>NUCLEOTIDE SEQUENCE</scope>
    <source>
        <strain evidence="2">NRRL 53441</strain>
    </source>
</reference>